<evidence type="ECO:0000313" key="3">
    <source>
        <dbReference type="Proteomes" id="UP001629059"/>
    </source>
</evidence>
<dbReference type="RefSeq" id="WP_408075006.1">
    <property type="nucleotide sequence ID" value="NZ_JBELQB010000007.1"/>
</dbReference>
<sequence length="75" mass="8709">MNKSKNWLTGILCLFVWIGLWKFILLPFLVKVFELNDFLALYNLTDLLGYLMGGFLFSFISIKAKKTTVKKKTTL</sequence>
<organism evidence="2 3">
    <name type="scientific">Flavobacterium rhizophilum</name>
    <dbReference type="NCBI Taxonomy" id="3163296"/>
    <lineage>
        <taxon>Bacteria</taxon>
        <taxon>Pseudomonadati</taxon>
        <taxon>Bacteroidota</taxon>
        <taxon>Flavobacteriia</taxon>
        <taxon>Flavobacteriales</taxon>
        <taxon>Flavobacteriaceae</taxon>
        <taxon>Flavobacterium</taxon>
    </lineage>
</organism>
<evidence type="ECO:0008006" key="4">
    <source>
        <dbReference type="Google" id="ProtNLM"/>
    </source>
</evidence>
<protein>
    <recommendedName>
        <fullName evidence="4">VanZ-like domain-containing protein</fullName>
    </recommendedName>
</protein>
<proteinExistence type="predicted"/>
<dbReference type="EMBL" id="JBELQB010000007">
    <property type="protein sequence ID" value="MFL9838022.1"/>
    <property type="molecule type" value="Genomic_DNA"/>
</dbReference>
<keyword evidence="1" id="KW-0472">Membrane</keyword>
<gene>
    <name evidence="2" type="ORF">ABS768_10970</name>
</gene>
<evidence type="ECO:0000313" key="2">
    <source>
        <dbReference type="EMBL" id="MFL9838022.1"/>
    </source>
</evidence>
<feature type="transmembrane region" description="Helical" evidence="1">
    <location>
        <begin position="7"/>
        <end position="29"/>
    </location>
</feature>
<keyword evidence="3" id="KW-1185">Reference proteome</keyword>
<keyword evidence="1" id="KW-1133">Transmembrane helix</keyword>
<reference evidence="2 3" key="1">
    <citation type="submission" date="2024-06" db="EMBL/GenBank/DDBJ databases">
        <authorList>
            <person name="Kaempfer P."/>
            <person name="Viver T."/>
        </authorList>
    </citation>
    <scope>NUCLEOTIDE SEQUENCE [LARGE SCALE GENOMIC DNA]</scope>
    <source>
        <strain evidence="2 3">ST-75</strain>
    </source>
</reference>
<dbReference type="Proteomes" id="UP001629059">
    <property type="component" value="Unassembled WGS sequence"/>
</dbReference>
<comment type="caution">
    <text evidence="2">The sequence shown here is derived from an EMBL/GenBank/DDBJ whole genome shotgun (WGS) entry which is preliminary data.</text>
</comment>
<accession>A0ABW8YE85</accession>
<evidence type="ECO:0000256" key="1">
    <source>
        <dbReference type="SAM" id="Phobius"/>
    </source>
</evidence>
<feature type="transmembrane region" description="Helical" evidence="1">
    <location>
        <begin position="41"/>
        <end position="62"/>
    </location>
</feature>
<keyword evidence="1" id="KW-0812">Transmembrane</keyword>
<name>A0ABW8YE85_9FLAO</name>